<accession>A0A1I0JJ90</accession>
<dbReference type="GeneID" id="93277709"/>
<dbReference type="InterPro" id="IPR010905">
    <property type="entry name" value="Glyco_hydro_88"/>
</dbReference>
<organism evidence="5 6">
    <name type="scientific">Enterocloster lavalensis</name>
    <dbReference type="NCBI Taxonomy" id="460384"/>
    <lineage>
        <taxon>Bacteria</taxon>
        <taxon>Bacillati</taxon>
        <taxon>Bacillota</taxon>
        <taxon>Clostridia</taxon>
        <taxon>Lachnospirales</taxon>
        <taxon>Lachnospiraceae</taxon>
        <taxon>Enterocloster</taxon>
    </lineage>
</organism>
<dbReference type="InterPro" id="IPR008928">
    <property type="entry name" value="6-hairpin_glycosidase_sf"/>
</dbReference>
<name>A0A1I0JJ90_9FIRM</name>
<feature type="binding site" evidence="4">
    <location>
        <position position="355"/>
    </location>
    <ligand>
        <name>substrate</name>
    </ligand>
</feature>
<evidence type="ECO:0000256" key="3">
    <source>
        <dbReference type="PIRSR" id="PIRSR610905-1"/>
    </source>
</evidence>
<evidence type="ECO:0000256" key="1">
    <source>
        <dbReference type="ARBA" id="ARBA00022801"/>
    </source>
</evidence>
<comment type="similarity">
    <text evidence="2">Belongs to the glycosyl hydrolase 88 family.</text>
</comment>
<feature type="active site" description="Nucleophile" evidence="3">
    <location>
        <position position="104"/>
    </location>
</feature>
<dbReference type="EMBL" id="FOIM01000030">
    <property type="protein sequence ID" value="SEU09642.1"/>
    <property type="molecule type" value="Genomic_DNA"/>
</dbReference>
<feature type="binding site" evidence="4">
    <location>
        <position position="240"/>
    </location>
    <ligand>
        <name>substrate</name>
    </ligand>
</feature>
<feature type="binding site" evidence="4">
    <location>
        <position position="222"/>
    </location>
    <ligand>
        <name>substrate</name>
    </ligand>
</feature>
<feature type="binding site" evidence="4">
    <location>
        <position position="236"/>
    </location>
    <ligand>
        <name>substrate</name>
    </ligand>
</feature>
<dbReference type="SUPFAM" id="SSF48208">
    <property type="entry name" value="Six-hairpin glycosidases"/>
    <property type="match status" value="1"/>
</dbReference>
<feature type="active site" description="Proton donor" evidence="3">
    <location>
        <position position="164"/>
    </location>
</feature>
<keyword evidence="6" id="KW-1185">Reference proteome</keyword>
<dbReference type="InterPro" id="IPR012341">
    <property type="entry name" value="6hp_glycosidase-like_sf"/>
</dbReference>
<dbReference type="InterPro" id="IPR052369">
    <property type="entry name" value="UG_Glycosaminoglycan_Hydrolase"/>
</dbReference>
<feature type="binding site" evidence="4">
    <location>
        <position position="224"/>
    </location>
    <ligand>
        <name>substrate</name>
    </ligand>
</feature>
<evidence type="ECO:0000256" key="4">
    <source>
        <dbReference type="PIRSR" id="PIRSR610905-2"/>
    </source>
</evidence>
<dbReference type="Proteomes" id="UP000198508">
    <property type="component" value="Unassembled WGS sequence"/>
</dbReference>
<sequence>MQTKDSLKTYKIMEKGEAGACLDLAVDLVRENLKTFTHCFPDSNSRNNFYPQSDNREWTTGFWTGEIWLAYERTGEAVFREAGTIQAESFLKRIRERVDVDNHDMGFLYTPSCVAAYRLTGNETAREAALLAADNLMGRFQEKGQFFQAWGQLGARDNYRLIIDCLLNMPLLFWASETTGDKRYREKAEAHIRTAMNCVIRPDHSTYHTYFFDPETGAPVKGVTHQGNRDGSAWSRGQAWGIYGSALSYRIEKNAAYMDVFRKVTDYFLAHLPSDLIPYWDFDFDDGSGEPRDSSSAAIAACGMLEMAKFMEAEEAAYYRDMAGRLVKALSERCAVKCSGESNGLLLHGTYARASAGNPCTDRGVDECNTWGDYFYMEALTRLVTDWEPYWY</sequence>
<evidence type="ECO:0000313" key="5">
    <source>
        <dbReference type="EMBL" id="SEU09642.1"/>
    </source>
</evidence>
<keyword evidence="1 5" id="KW-0378">Hydrolase</keyword>
<dbReference type="Pfam" id="PF07470">
    <property type="entry name" value="Glyco_hydro_88"/>
    <property type="match status" value="1"/>
</dbReference>
<dbReference type="GO" id="GO:0000272">
    <property type="term" value="P:polysaccharide catabolic process"/>
    <property type="evidence" value="ECO:0007669"/>
    <property type="project" value="TreeGrafter"/>
</dbReference>
<dbReference type="STRING" id="460384.SAMN05216313_13024"/>
<dbReference type="GO" id="GO:0052757">
    <property type="term" value="F:chondroitin hydrolase activity"/>
    <property type="evidence" value="ECO:0007669"/>
    <property type="project" value="TreeGrafter"/>
</dbReference>
<feature type="binding site" evidence="4">
    <location>
        <position position="164"/>
    </location>
    <ligand>
        <name>substrate</name>
    </ligand>
</feature>
<dbReference type="PANTHER" id="PTHR36845:SF1">
    <property type="entry name" value="HYDROLASE, PUTATIVE (AFU_ORTHOLOGUE AFUA_7G05090)-RELATED"/>
    <property type="match status" value="1"/>
</dbReference>
<dbReference type="PANTHER" id="PTHR36845">
    <property type="entry name" value="HYDROLASE, PUTATIVE (AFU_ORTHOLOGUE AFUA_7G05090)-RELATED"/>
    <property type="match status" value="1"/>
</dbReference>
<dbReference type="AlphaFoldDB" id="A0A1I0JJ90"/>
<protein>
    <submittedName>
        <fullName evidence="5">Unsaturated chondroitin disaccharide hydrolase</fullName>
    </submittedName>
</protein>
<dbReference type="RefSeq" id="WP_092369060.1">
    <property type="nucleotide sequence ID" value="NZ_CAJJSN010000007.1"/>
</dbReference>
<evidence type="ECO:0000313" key="6">
    <source>
        <dbReference type="Proteomes" id="UP000198508"/>
    </source>
</evidence>
<gene>
    <name evidence="5" type="ORF">SAMN05216313_13024</name>
</gene>
<reference evidence="6" key="1">
    <citation type="submission" date="2016-10" db="EMBL/GenBank/DDBJ databases">
        <authorList>
            <person name="Varghese N."/>
            <person name="Submissions S."/>
        </authorList>
    </citation>
    <scope>NUCLEOTIDE SEQUENCE [LARGE SCALE GENOMIC DNA]</scope>
    <source>
        <strain evidence="6">NLAE-zl-G277</strain>
    </source>
</reference>
<proteinExistence type="inferred from homology"/>
<dbReference type="Gene3D" id="1.50.10.10">
    <property type="match status" value="1"/>
</dbReference>
<evidence type="ECO:0000256" key="2">
    <source>
        <dbReference type="ARBA" id="ARBA00038358"/>
    </source>
</evidence>
<feature type="binding site" evidence="4">
    <location>
        <position position="104"/>
    </location>
    <ligand>
        <name>substrate</name>
    </ligand>
</feature>